<evidence type="ECO:0000256" key="1">
    <source>
        <dbReference type="SAM" id="SignalP"/>
    </source>
</evidence>
<evidence type="ECO:0008006" key="4">
    <source>
        <dbReference type="Google" id="ProtNLM"/>
    </source>
</evidence>
<reference evidence="2 3" key="1">
    <citation type="journal article" date="2019" name="Int. J. Syst. Evol. Microbiol.">
        <title>The Global Catalogue of Microorganisms (GCM) 10K type strain sequencing project: providing services to taxonomists for standard genome sequencing and annotation.</title>
        <authorList>
            <consortium name="The Broad Institute Genomics Platform"/>
            <consortium name="The Broad Institute Genome Sequencing Center for Infectious Disease"/>
            <person name="Wu L."/>
            <person name="Ma J."/>
        </authorList>
    </citation>
    <scope>NUCLEOTIDE SEQUENCE [LARGE SCALE GENOMIC DNA]</scope>
    <source>
        <strain evidence="2 3">JCM 15503</strain>
    </source>
</reference>
<accession>A0ABN1JMI2</accession>
<dbReference type="InterPro" id="IPR025737">
    <property type="entry name" value="FApF"/>
</dbReference>
<proteinExistence type="predicted"/>
<gene>
    <name evidence="2" type="ORF">GCM10009107_06780</name>
</gene>
<evidence type="ECO:0000313" key="2">
    <source>
        <dbReference type="EMBL" id="GAA0742861.1"/>
    </source>
</evidence>
<feature type="signal peptide" evidence="1">
    <location>
        <begin position="1"/>
        <end position="29"/>
    </location>
</feature>
<sequence length="271" mass="29121">MAAALPLFRFPQLAMLTLLAACALPSAFAGDEIVTDRPDFVESSDVVGRGRFQIETGFSSERQDGSGLKTRTRSTPTLLRLGVSDALELRIETDGAMHSRTQDTTADTTTTHGFADTSLGLKWRMQEGDEETGAPGMAWLLHADLASGSRDFRGQGVRPSLRFVAEWDLPHDFSVGVMPGLVADKTEDGKRFAAGIFAVTLGKGWGPAWHSFVEIAGQQLAAKHNGGKVVSLDFGASYLVTDSLQLDLAASRGLTRETADFQWGAGVSIRF</sequence>
<dbReference type="RefSeq" id="WP_231010444.1">
    <property type="nucleotide sequence ID" value="NZ_BAAAEW010000004.1"/>
</dbReference>
<dbReference type="Proteomes" id="UP001500279">
    <property type="component" value="Unassembled WGS sequence"/>
</dbReference>
<dbReference type="EMBL" id="BAAAEW010000004">
    <property type="protein sequence ID" value="GAA0742861.1"/>
    <property type="molecule type" value="Genomic_DNA"/>
</dbReference>
<evidence type="ECO:0000313" key="3">
    <source>
        <dbReference type="Proteomes" id="UP001500279"/>
    </source>
</evidence>
<name>A0ABN1JMI2_9BURK</name>
<keyword evidence="3" id="KW-1185">Reference proteome</keyword>
<keyword evidence="1" id="KW-0732">Signal</keyword>
<dbReference type="Pfam" id="PF13557">
    <property type="entry name" value="Phenol_MetA_deg"/>
    <property type="match status" value="1"/>
</dbReference>
<comment type="caution">
    <text evidence="2">The sequence shown here is derived from an EMBL/GenBank/DDBJ whole genome shotgun (WGS) entry which is preliminary data.</text>
</comment>
<protein>
    <recommendedName>
        <fullName evidence="4">Transporter</fullName>
    </recommendedName>
</protein>
<feature type="chain" id="PRO_5045080960" description="Transporter" evidence="1">
    <location>
        <begin position="30"/>
        <end position="271"/>
    </location>
</feature>
<organism evidence="2 3">
    <name type="scientific">Ideonella azotifigens</name>
    <dbReference type="NCBI Taxonomy" id="513160"/>
    <lineage>
        <taxon>Bacteria</taxon>
        <taxon>Pseudomonadati</taxon>
        <taxon>Pseudomonadota</taxon>
        <taxon>Betaproteobacteria</taxon>
        <taxon>Burkholderiales</taxon>
        <taxon>Sphaerotilaceae</taxon>
        <taxon>Ideonella</taxon>
    </lineage>
</organism>